<proteinExistence type="predicted"/>
<dbReference type="EMBL" id="CAJPDQ010000016">
    <property type="protein sequence ID" value="CAF9921251.1"/>
    <property type="molecule type" value="Genomic_DNA"/>
</dbReference>
<accession>A0A8H3F8A8</accession>
<evidence type="ECO:0000313" key="2">
    <source>
        <dbReference type="Proteomes" id="UP000664169"/>
    </source>
</evidence>
<evidence type="ECO:0000313" key="1">
    <source>
        <dbReference type="EMBL" id="CAF9921251.1"/>
    </source>
</evidence>
<dbReference type="Proteomes" id="UP000664169">
    <property type="component" value="Unassembled WGS sequence"/>
</dbReference>
<protein>
    <submittedName>
        <fullName evidence="1">Uncharacterized protein</fullName>
    </submittedName>
</protein>
<dbReference type="AlphaFoldDB" id="A0A8H3F8A8"/>
<reference evidence="1" key="1">
    <citation type="submission" date="2021-03" db="EMBL/GenBank/DDBJ databases">
        <authorList>
            <person name="Tagirdzhanova G."/>
        </authorList>
    </citation>
    <scope>NUCLEOTIDE SEQUENCE</scope>
</reference>
<gene>
    <name evidence="1" type="ORF">GOMPHAMPRED_002269</name>
</gene>
<keyword evidence="2" id="KW-1185">Reference proteome</keyword>
<sequence>MEPSSSNITNLAVTGQTPVLADMPSSFPRRKLAIRPAQQKPRTGPGEQEIAISRWLRFIKVEKKLQLNLIKHRRRFLLYEMGRDDEVIRKFFKANSKSPIVVWLRKLQLDKRHIQTEIGKEYRKLHVVETELKTLLRIRQDGRMEKGISNIGQQEGFPRN</sequence>
<name>A0A8H3F8A8_9LECA</name>
<organism evidence="1 2">
    <name type="scientific">Gomphillus americanus</name>
    <dbReference type="NCBI Taxonomy" id="1940652"/>
    <lineage>
        <taxon>Eukaryota</taxon>
        <taxon>Fungi</taxon>
        <taxon>Dikarya</taxon>
        <taxon>Ascomycota</taxon>
        <taxon>Pezizomycotina</taxon>
        <taxon>Lecanoromycetes</taxon>
        <taxon>OSLEUM clade</taxon>
        <taxon>Ostropomycetidae</taxon>
        <taxon>Ostropales</taxon>
        <taxon>Graphidaceae</taxon>
        <taxon>Gomphilloideae</taxon>
        <taxon>Gomphillus</taxon>
    </lineage>
</organism>
<comment type="caution">
    <text evidence="1">The sequence shown here is derived from an EMBL/GenBank/DDBJ whole genome shotgun (WGS) entry which is preliminary data.</text>
</comment>